<dbReference type="EMBL" id="JPMD01000024">
    <property type="protein sequence ID" value="KEZ86305.1"/>
    <property type="molecule type" value="Genomic_DNA"/>
</dbReference>
<reference evidence="2 3" key="1">
    <citation type="submission" date="2014-07" db="EMBL/GenBank/DDBJ databases">
        <title>Draft genome of Clostridium sulfidigenes 113A isolated from sediments associated with methane hydrate from Krishna Godavari basin.</title>
        <authorList>
            <person name="Honkalas V.S."/>
            <person name="Dabir A.P."/>
            <person name="Arora P."/>
            <person name="Dhakephalkar P.K."/>
        </authorList>
    </citation>
    <scope>NUCLEOTIDE SEQUENCE [LARGE SCALE GENOMIC DNA]</scope>
    <source>
        <strain evidence="2 3">113A</strain>
    </source>
</reference>
<evidence type="ECO:0000313" key="3">
    <source>
        <dbReference type="Proteomes" id="UP000028542"/>
    </source>
</evidence>
<dbReference type="AlphaFoldDB" id="A0A084JBH1"/>
<dbReference type="STRING" id="318464.IO99_10560"/>
<feature type="transmembrane region" description="Helical" evidence="1">
    <location>
        <begin position="196"/>
        <end position="226"/>
    </location>
</feature>
<sequence>MVNRKALKSKSKDQLRGQWKITVLITLIIFVIQGSISLGSETFKDTIGPSLLITVISIIVSLSIAIMSNSFYLKISRDKKVKFSDILISGKTWGKGMGIQLLIVLMYIPIIIIIGIVVGFIAIHYSNQIFMGSLSGNSIPSFEGMTTMIVLVTLVLCIPIIILGLYLFPAVILVCEDNSKGVIQCIKESFKLMKGNVWSLFVLYLSFLGWVILCIVPGVVVAIIAVFSFNEMLITILPLIIGISFLWLTPYMNTTFLNFFNEISGYNNKPIYNEINPLN</sequence>
<proteinExistence type="predicted"/>
<feature type="transmembrane region" description="Helical" evidence="1">
    <location>
        <begin position="51"/>
        <end position="73"/>
    </location>
</feature>
<dbReference type="Pfam" id="PF06161">
    <property type="entry name" value="DUF975"/>
    <property type="match status" value="1"/>
</dbReference>
<dbReference type="eggNOG" id="COG5523">
    <property type="taxonomic scope" value="Bacteria"/>
</dbReference>
<dbReference type="InterPro" id="IPR010380">
    <property type="entry name" value="DUF975"/>
</dbReference>
<comment type="caution">
    <text evidence="2">The sequence shown here is derived from an EMBL/GenBank/DDBJ whole genome shotgun (WGS) entry which is preliminary data.</text>
</comment>
<evidence type="ECO:0008006" key="4">
    <source>
        <dbReference type="Google" id="ProtNLM"/>
    </source>
</evidence>
<accession>A0A084JBH1</accession>
<keyword evidence="3" id="KW-1185">Reference proteome</keyword>
<feature type="transmembrane region" description="Helical" evidence="1">
    <location>
        <begin position="232"/>
        <end position="249"/>
    </location>
</feature>
<evidence type="ECO:0000256" key="1">
    <source>
        <dbReference type="SAM" id="Phobius"/>
    </source>
</evidence>
<keyword evidence="1" id="KW-0812">Transmembrane</keyword>
<name>A0A084JBH1_9CLOT</name>
<feature type="transmembrane region" description="Helical" evidence="1">
    <location>
        <begin position="21"/>
        <end position="39"/>
    </location>
</feature>
<gene>
    <name evidence="2" type="ORF">IO99_10560</name>
</gene>
<keyword evidence="1" id="KW-0472">Membrane</keyword>
<feature type="transmembrane region" description="Helical" evidence="1">
    <location>
        <begin position="101"/>
        <end position="125"/>
    </location>
</feature>
<keyword evidence="1" id="KW-1133">Transmembrane helix</keyword>
<feature type="transmembrane region" description="Helical" evidence="1">
    <location>
        <begin position="145"/>
        <end position="175"/>
    </location>
</feature>
<dbReference type="PANTHER" id="PTHR40076">
    <property type="entry name" value="MEMBRANE PROTEIN-RELATED"/>
    <property type="match status" value="1"/>
</dbReference>
<evidence type="ECO:0000313" key="2">
    <source>
        <dbReference type="EMBL" id="KEZ86305.1"/>
    </source>
</evidence>
<organism evidence="2 3">
    <name type="scientific">Clostridium sulfidigenes</name>
    <dbReference type="NCBI Taxonomy" id="318464"/>
    <lineage>
        <taxon>Bacteria</taxon>
        <taxon>Bacillati</taxon>
        <taxon>Bacillota</taxon>
        <taxon>Clostridia</taxon>
        <taxon>Eubacteriales</taxon>
        <taxon>Clostridiaceae</taxon>
        <taxon>Clostridium</taxon>
    </lineage>
</organism>
<protein>
    <recommendedName>
        <fullName evidence="4">Glycerophosphoryl diester phosphodiesterase membrane domain-containing protein</fullName>
    </recommendedName>
</protein>
<dbReference type="PANTHER" id="PTHR40076:SF1">
    <property type="entry name" value="MEMBRANE PROTEIN"/>
    <property type="match status" value="1"/>
</dbReference>
<dbReference type="Proteomes" id="UP000028542">
    <property type="component" value="Unassembled WGS sequence"/>
</dbReference>
<dbReference type="RefSeq" id="WP_035132990.1">
    <property type="nucleotide sequence ID" value="NZ_JPMD01000024.1"/>
</dbReference>